<dbReference type="Gene3D" id="3.30.420.40">
    <property type="match status" value="1"/>
</dbReference>
<dbReference type="NCBIfam" id="TIGR00671">
    <property type="entry name" value="baf"/>
    <property type="match status" value="1"/>
</dbReference>
<evidence type="ECO:0000256" key="11">
    <source>
        <dbReference type="ARBA" id="ARBA00022840"/>
    </source>
</evidence>
<comment type="pathway">
    <text evidence="4 16">Cofactor biosynthesis; coenzyme A biosynthesis; CoA from (R)-pantothenate: step 1/5.</text>
</comment>
<evidence type="ECO:0000256" key="15">
    <source>
        <dbReference type="ARBA" id="ARBA00040883"/>
    </source>
</evidence>
<evidence type="ECO:0000313" key="18">
    <source>
        <dbReference type="Proteomes" id="UP000321532"/>
    </source>
</evidence>
<dbReference type="AlphaFoldDB" id="A0A512AWZ1"/>
<evidence type="ECO:0000256" key="16">
    <source>
        <dbReference type="HAMAP-Rule" id="MF_01274"/>
    </source>
</evidence>
<evidence type="ECO:0000256" key="6">
    <source>
        <dbReference type="ARBA" id="ARBA00012102"/>
    </source>
</evidence>
<protein>
    <recommendedName>
        <fullName evidence="15 16">Type III pantothenate kinase</fullName>
        <ecNumber evidence="6 16">2.7.1.33</ecNumber>
    </recommendedName>
    <alternativeName>
        <fullName evidence="16">PanK-III</fullName>
    </alternativeName>
    <alternativeName>
        <fullName evidence="16">Pantothenic acid kinase</fullName>
    </alternativeName>
</protein>
<dbReference type="GO" id="GO:0046872">
    <property type="term" value="F:metal ion binding"/>
    <property type="evidence" value="ECO:0007669"/>
    <property type="project" value="UniProtKB-KW"/>
</dbReference>
<dbReference type="Proteomes" id="UP000321532">
    <property type="component" value="Unassembled WGS sequence"/>
</dbReference>
<evidence type="ECO:0000313" key="17">
    <source>
        <dbReference type="EMBL" id="GEO04231.1"/>
    </source>
</evidence>
<dbReference type="EMBL" id="BJYS01000013">
    <property type="protein sequence ID" value="GEO04231.1"/>
    <property type="molecule type" value="Genomic_DNA"/>
</dbReference>
<feature type="active site" description="Proton acceptor" evidence="16">
    <location>
        <position position="93"/>
    </location>
</feature>
<comment type="caution">
    <text evidence="17">The sequence shown here is derived from an EMBL/GenBank/DDBJ whole genome shotgun (WGS) entry which is preliminary data.</text>
</comment>
<keyword evidence="11 16" id="KW-0067">ATP-binding</keyword>
<dbReference type="PANTHER" id="PTHR34265">
    <property type="entry name" value="TYPE III PANTOTHENATE KINASE"/>
    <property type="match status" value="1"/>
</dbReference>
<evidence type="ECO:0000256" key="2">
    <source>
        <dbReference type="ARBA" id="ARBA00001958"/>
    </source>
</evidence>
<dbReference type="GO" id="GO:0004594">
    <property type="term" value="F:pantothenate kinase activity"/>
    <property type="evidence" value="ECO:0007669"/>
    <property type="project" value="UniProtKB-UniRule"/>
</dbReference>
<keyword evidence="7 16" id="KW-0963">Cytoplasm</keyword>
<keyword evidence="10 16" id="KW-0418">Kinase</keyword>
<comment type="similarity">
    <text evidence="14 16">Belongs to the type III pantothenate kinase family.</text>
</comment>
<dbReference type="SUPFAM" id="SSF53067">
    <property type="entry name" value="Actin-like ATPase domain"/>
    <property type="match status" value="2"/>
</dbReference>
<feature type="binding site" evidence="16">
    <location>
        <position position="114"/>
    </location>
    <ligand>
        <name>K(+)</name>
        <dbReference type="ChEBI" id="CHEBI:29103"/>
    </ligand>
</feature>
<dbReference type="InterPro" id="IPR043129">
    <property type="entry name" value="ATPase_NBD"/>
</dbReference>
<keyword evidence="16" id="KW-0479">Metal-binding</keyword>
<feature type="binding site" evidence="16">
    <location>
        <position position="84"/>
    </location>
    <ligand>
        <name>substrate</name>
    </ligand>
</feature>
<evidence type="ECO:0000256" key="4">
    <source>
        <dbReference type="ARBA" id="ARBA00005225"/>
    </source>
</evidence>
<keyword evidence="9 16" id="KW-0547">Nucleotide-binding</keyword>
<evidence type="ECO:0000256" key="12">
    <source>
        <dbReference type="ARBA" id="ARBA00022958"/>
    </source>
</evidence>
<name>A0A512AWZ1_9BACT</name>
<dbReference type="HAMAP" id="MF_01274">
    <property type="entry name" value="Pantothen_kinase_3"/>
    <property type="match status" value="1"/>
</dbReference>
<comment type="cofactor">
    <cofactor evidence="2">
        <name>K(+)</name>
        <dbReference type="ChEBI" id="CHEBI:29103"/>
    </cofactor>
</comment>
<dbReference type="PANTHER" id="PTHR34265:SF1">
    <property type="entry name" value="TYPE III PANTOTHENATE KINASE"/>
    <property type="match status" value="1"/>
</dbReference>
<comment type="subunit">
    <text evidence="5 16">Homodimer.</text>
</comment>
<keyword evidence="8 16" id="KW-0808">Transferase</keyword>
<evidence type="ECO:0000256" key="13">
    <source>
        <dbReference type="ARBA" id="ARBA00022993"/>
    </source>
</evidence>
<accession>A0A512AWZ1</accession>
<dbReference type="GO" id="GO:0005737">
    <property type="term" value="C:cytoplasm"/>
    <property type="evidence" value="ECO:0007669"/>
    <property type="project" value="UniProtKB-SubCell"/>
</dbReference>
<keyword evidence="12 16" id="KW-0630">Potassium</keyword>
<dbReference type="EC" id="2.7.1.33" evidence="6 16"/>
<evidence type="ECO:0000256" key="9">
    <source>
        <dbReference type="ARBA" id="ARBA00022741"/>
    </source>
</evidence>
<evidence type="ECO:0000256" key="1">
    <source>
        <dbReference type="ARBA" id="ARBA00001206"/>
    </source>
</evidence>
<comment type="cofactor">
    <cofactor evidence="16">
        <name>NH4(+)</name>
        <dbReference type="ChEBI" id="CHEBI:28938"/>
    </cofactor>
    <cofactor evidence="16">
        <name>K(+)</name>
        <dbReference type="ChEBI" id="CHEBI:29103"/>
    </cofactor>
    <text evidence="16">A monovalent cation. Ammonium or potassium.</text>
</comment>
<sequence>MRNLAIDMGNSAVKYAFFNGPALARTGQVSTPEELLQEPEINAVDNIILSSVRTGGAGLIKKVSAAGTFITLDYTTPVPLQNHYLTPQTLGMDRLAAAVGANYLFPDFDCLVIDAGTCITCDYVDAEKNFRGGSISPGLQMKFKAMHTFTQKLPLVEMTTLPVPLAGRTTAEAMQSGVLNGTVAELNGIIAAYTEKSEKLVVVLCGGDAAFFETSLKAHIFAVPELVLIGLNRILNYNV</sequence>
<comment type="function">
    <text evidence="16">Catalyzes the phosphorylation of pantothenate (Pan), the first step in CoA biosynthesis.</text>
</comment>
<feature type="binding site" evidence="16">
    <location>
        <position position="170"/>
    </location>
    <ligand>
        <name>substrate</name>
    </ligand>
</feature>
<feature type="binding site" evidence="16">
    <location>
        <begin position="7"/>
        <end position="14"/>
    </location>
    <ligand>
        <name>ATP</name>
        <dbReference type="ChEBI" id="CHEBI:30616"/>
    </ligand>
</feature>
<dbReference type="Pfam" id="PF03309">
    <property type="entry name" value="Pan_kinase"/>
    <property type="match status" value="1"/>
</dbReference>
<comment type="subcellular location">
    <subcellularLocation>
        <location evidence="3 16">Cytoplasm</location>
    </subcellularLocation>
</comment>
<dbReference type="CDD" id="cd24015">
    <property type="entry name" value="ASKHA_NBD_PanK-III"/>
    <property type="match status" value="1"/>
</dbReference>
<dbReference type="UniPathway" id="UPA00241">
    <property type="reaction ID" value="UER00352"/>
</dbReference>
<dbReference type="GO" id="GO:0015937">
    <property type="term" value="P:coenzyme A biosynthetic process"/>
    <property type="evidence" value="ECO:0007669"/>
    <property type="project" value="UniProtKB-UniRule"/>
</dbReference>
<dbReference type="InterPro" id="IPR004619">
    <property type="entry name" value="Type_III_PanK"/>
</dbReference>
<keyword evidence="18" id="KW-1185">Reference proteome</keyword>
<evidence type="ECO:0000256" key="8">
    <source>
        <dbReference type="ARBA" id="ARBA00022679"/>
    </source>
</evidence>
<proteinExistence type="inferred from homology"/>
<organism evidence="17 18">
    <name type="scientific">Adhaeribacter aerolatus</name>
    <dbReference type="NCBI Taxonomy" id="670289"/>
    <lineage>
        <taxon>Bacteria</taxon>
        <taxon>Pseudomonadati</taxon>
        <taxon>Bacteroidota</taxon>
        <taxon>Cytophagia</taxon>
        <taxon>Cytophagales</taxon>
        <taxon>Hymenobacteraceae</taxon>
        <taxon>Adhaeribacter</taxon>
    </lineage>
</organism>
<evidence type="ECO:0000256" key="5">
    <source>
        <dbReference type="ARBA" id="ARBA00011738"/>
    </source>
</evidence>
<dbReference type="GO" id="GO:0005524">
    <property type="term" value="F:ATP binding"/>
    <property type="evidence" value="ECO:0007669"/>
    <property type="project" value="UniProtKB-UniRule"/>
</dbReference>
<dbReference type="RefSeq" id="WP_146897501.1">
    <property type="nucleotide sequence ID" value="NZ_BJYS01000013.1"/>
</dbReference>
<evidence type="ECO:0000256" key="10">
    <source>
        <dbReference type="ARBA" id="ARBA00022777"/>
    </source>
</evidence>
<keyword evidence="13 16" id="KW-0173">Coenzyme A biosynthesis</keyword>
<evidence type="ECO:0000256" key="3">
    <source>
        <dbReference type="ARBA" id="ARBA00004496"/>
    </source>
</evidence>
<dbReference type="OrthoDB" id="9804707at2"/>
<feature type="binding site" evidence="16">
    <location>
        <position position="117"/>
    </location>
    <ligand>
        <name>ATP</name>
        <dbReference type="ChEBI" id="CHEBI:30616"/>
    </ligand>
</feature>
<reference evidence="17 18" key="1">
    <citation type="submission" date="2019-07" db="EMBL/GenBank/DDBJ databases">
        <title>Whole genome shotgun sequence of Adhaeribacter aerolatus NBRC 106133.</title>
        <authorList>
            <person name="Hosoyama A."/>
            <person name="Uohara A."/>
            <person name="Ohji S."/>
            <person name="Ichikawa N."/>
        </authorList>
    </citation>
    <scope>NUCLEOTIDE SEQUENCE [LARGE SCALE GENOMIC DNA]</scope>
    <source>
        <strain evidence="17 18">NBRC 106133</strain>
    </source>
</reference>
<comment type="catalytic activity">
    <reaction evidence="1 16">
        <text>(R)-pantothenate + ATP = (R)-4'-phosphopantothenate + ADP + H(+)</text>
        <dbReference type="Rhea" id="RHEA:16373"/>
        <dbReference type="ChEBI" id="CHEBI:10986"/>
        <dbReference type="ChEBI" id="CHEBI:15378"/>
        <dbReference type="ChEBI" id="CHEBI:29032"/>
        <dbReference type="ChEBI" id="CHEBI:30616"/>
        <dbReference type="ChEBI" id="CHEBI:456216"/>
        <dbReference type="EC" id="2.7.1.33"/>
    </reaction>
</comment>
<evidence type="ECO:0000256" key="7">
    <source>
        <dbReference type="ARBA" id="ARBA00022490"/>
    </source>
</evidence>
<gene>
    <name evidence="16 17" type="primary">coaX</name>
    <name evidence="17" type="ORF">AAE02nite_18950</name>
</gene>
<evidence type="ECO:0000256" key="14">
    <source>
        <dbReference type="ARBA" id="ARBA00038036"/>
    </source>
</evidence>
<feature type="binding site" evidence="16">
    <location>
        <begin position="91"/>
        <end position="94"/>
    </location>
    <ligand>
        <name>substrate</name>
    </ligand>
</feature>